<dbReference type="Gene3D" id="3.10.20.30">
    <property type="match status" value="1"/>
</dbReference>
<dbReference type="GO" id="GO:0051536">
    <property type="term" value="F:iron-sulfur cluster binding"/>
    <property type="evidence" value="ECO:0007669"/>
    <property type="project" value="InterPro"/>
</dbReference>
<dbReference type="Pfam" id="PF00111">
    <property type="entry name" value="Fer2"/>
    <property type="match status" value="1"/>
</dbReference>
<organism evidence="2">
    <name type="scientific">Caldilinea aerophila</name>
    <dbReference type="NCBI Taxonomy" id="133453"/>
    <lineage>
        <taxon>Bacteria</taxon>
        <taxon>Bacillati</taxon>
        <taxon>Chloroflexota</taxon>
        <taxon>Caldilineae</taxon>
        <taxon>Caldilineales</taxon>
        <taxon>Caldilineaceae</taxon>
        <taxon>Caldilinea</taxon>
    </lineage>
</organism>
<dbReference type="PANTHER" id="PTHR42895">
    <property type="entry name" value="IRON-SULFUR CLUSTER-BINDING PROTEIN-RELATED"/>
    <property type="match status" value="1"/>
</dbReference>
<dbReference type="InterPro" id="IPR012675">
    <property type="entry name" value="Beta-grasp_dom_sf"/>
</dbReference>
<protein>
    <submittedName>
        <fullName evidence="2">DUF4445 domain-containing protein</fullName>
    </submittedName>
</protein>
<dbReference type="InterPro" id="IPR041414">
    <property type="entry name" value="Raco-like_middle"/>
</dbReference>
<reference evidence="2" key="1">
    <citation type="journal article" date="2020" name="mSystems">
        <title>Genome- and Community-Level Interaction Insights into Carbon Utilization and Element Cycling Functions of Hydrothermarchaeota in Hydrothermal Sediment.</title>
        <authorList>
            <person name="Zhou Z."/>
            <person name="Liu Y."/>
            <person name="Xu W."/>
            <person name="Pan J."/>
            <person name="Luo Z.H."/>
            <person name="Li M."/>
        </authorList>
    </citation>
    <scope>NUCLEOTIDE SEQUENCE [LARGE SCALE GENOMIC DNA]</scope>
    <source>
        <strain evidence="2">SpSt-289</strain>
    </source>
</reference>
<dbReference type="PROSITE" id="PS51085">
    <property type="entry name" value="2FE2S_FER_2"/>
    <property type="match status" value="1"/>
</dbReference>
<dbReference type="Gene3D" id="3.10.20.880">
    <property type="match status" value="1"/>
</dbReference>
<dbReference type="Gene3D" id="3.30.420.480">
    <property type="entry name" value="Domain of unknown function (DUF4445)"/>
    <property type="match status" value="1"/>
</dbReference>
<dbReference type="InterPro" id="IPR042259">
    <property type="entry name" value="Raco-like_middle_sf"/>
</dbReference>
<proteinExistence type="predicted"/>
<dbReference type="InterPro" id="IPR052911">
    <property type="entry name" value="Corrinoid_activation_enz"/>
</dbReference>
<dbReference type="Pfam" id="PF17650">
    <property type="entry name" value="RACo_linker"/>
    <property type="match status" value="1"/>
</dbReference>
<dbReference type="PANTHER" id="PTHR42895:SF1">
    <property type="entry name" value="IRON-SULFUR CLUSTER PROTEIN"/>
    <property type="match status" value="1"/>
</dbReference>
<gene>
    <name evidence="2" type="ORF">ENQ20_06130</name>
</gene>
<sequence>MPSGRRGRFPEGVTLLEAARELGVGIESICSGRLTCGKCKVRVEEGEFAKHGILSTANHLTPMGEEERALLHSLHAEDCRLSCTARVTGDVLIYVPEESRAQKQIIRKAATERIIEIDPALRQYYVVVDEAALGEHRGDWGRLQDALQRAAGLTDLTIDLHALRKLQPALREGKRGVTVVVWNDREVIDVRPGYQEGIYGLAVDIGSTTVAAYLCDLRTGEVLATESAMNPQIIYGEDLMSRISYTMMNEDGVEKMHDAIIKALNKLAAQAAHAATLRARDIHEMVVAGNTTMVHLFLGIDPRELGGAPFALANRDAMDIKARDLGLRLHPAANVHVLPSEAGHVGADNVAVLLAEEPHRQDEIELIVDVGTNAEIVLGNRHWLMSASSPTGPAFEGAQISAGMRAAPGAIERVRIDRATGHATFRVIGDERWSNEWNVHASSHLAGKPEYLAAGICGSGIIEAVAELFLAGILLPDGRFNPAHPTDRLVWEGRRAAYILATPEQTANGQPIYVTQDDVRNIQLAKAALYAGAKVLMKRAGIERVDRIILAGAFGSYIDPLYALVLGLIPDCDPQRIVAVGNAAGDGARIALLNRAKRQEAMALAHSVRYVETAVAQDFQEEFVGALHIPHASDPFPHLADLLPAPAAVADAAPGRRRMRTRTSG</sequence>
<feature type="domain" description="2Fe-2S ferredoxin-type" evidence="1">
    <location>
        <begin position="1"/>
        <end position="99"/>
    </location>
</feature>
<evidence type="ECO:0000259" key="1">
    <source>
        <dbReference type="PROSITE" id="PS51085"/>
    </source>
</evidence>
<dbReference type="EMBL" id="DSMG01000067">
    <property type="protein sequence ID" value="HDX31057.1"/>
    <property type="molecule type" value="Genomic_DNA"/>
</dbReference>
<dbReference type="InterPro" id="IPR027980">
    <property type="entry name" value="RACo_C"/>
</dbReference>
<dbReference type="SUPFAM" id="SSF54292">
    <property type="entry name" value="2Fe-2S ferredoxin-like"/>
    <property type="match status" value="1"/>
</dbReference>
<evidence type="ECO:0000313" key="2">
    <source>
        <dbReference type="EMBL" id="HDX31057.1"/>
    </source>
</evidence>
<dbReference type="Pfam" id="PF14574">
    <property type="entry name" value="RACo_C_ter"/>
    <property type="match status" value="1"/>
</dbReference>
<comment type="caution">
    <text evidence="2">The sequence shown here is derived from an EMBL/GenBank/DDBJ whole genome shotgun (WGS) entry which is preliminary data.</text>
</comment>
<dbReference type="InterPro" id="IPR036010">
    <property type="entry name" value="2Fe-2S_ferredoxin-like_sf"/>
</dbReference>
<dbReference type="Pfam" id="PF17651">
    <property type="entry name" value="Raco_middle"/>
    <property type="match status" value="1"/>
</dbReference>
<name>A0A7C1FEY1_9CHLR</name>
<dbReference type="CDD" id="cd00207">
    <property type="entry name" value="fer2"/>
    <property type="match status" value="1"/>
</dbReference>
<dbReference type="InterPro" id="IPR040506">
    <property type="entry name" value="RACo_linker"/>
</dbReference>
<dbReference type="InterPro" id="IPR001041">
    <property type="entry name" value="2Fe-2S_ferredoxin-type"/>
</dbReference>
<dbReference type="AlphaFoldDB" id="A0A7C1FEY1"/>
<accession>A0A7C1FEY1</accession>